<accession>A0A974CPR4</accession>
<feature type="compositionally biased region" description="Acidic residues" evidence="1">
    <location>
        <begin position="3025"/>
        <end position="3046"/>
    </location>
</feature>
<dbReference type="SUPFAM" id="SSF49879">
    <property type="entry name" value="SMAD/FHA domain"/>
    <property type="match status" value="1"/>
</dbReference>
<organism evidence="3 4">
    <name type="scientific">Xenopus laevis</name>
    <name type="common">African clawed frog</name>
    <dbReference type="NCBI Taxonomy" id="8355"/>
    <lineage>
        <taxon>Eukaryota</taxon>
        <taxon>Metazoa</taxon>
        <taxon>Chordata</taxon>
        <taxon>Craniata</taxon>
        <taxon>Vertebrata</taxon>
        <taxon>Euteleostomi</taxon>
        <taxon>Amphibia</taxon>
        <taxon>Batrachia</taxon>
        <taxon>Anura</taxon>
        <taxon>Pipoidea</taxon>
        <taxon>Pipidae</taxon>
        <taxon>Xenopodinae</taxon>
        <taxon>Xenopus</taxon>
        <taxon>Xenopus</taxon>
    </lineage>
</organism>
<evidence type="ECO:0000256" key="1">
    <source>
        <dbReference type="SAM" id="MobiDB-lite"/>
    </source>
</evidence>
<feature type="compositionally biased region" description="Polar residues" evidence="1">
    <location>
        <begin position="240"/>
        <end position="252"/>
    </location>
</feature>
<dbReference type="OMA" id="QSVCVAH"/>
<feature type="compositionally biased region" description="Polar residues" evidence="1">
    <location>
        <begin position="179"/>
        <end position="194"/>
    </location>
</feature>
<gene>
    <name evidence="3" type="ORF">XELAEV_18032566mg</name>
</gene>
<reference evidence="4" key="1">
    <citation type="journal article" date="2016" name="Nature">
        <title>Genome evolution in the allotetraploid frog Xenopus laevis.</title>
        <authorList>
            <person name="Session A.M."/>
            <person name="Uno Y."/>
            <person name="Kwon T."/>
            <person name="Chapman J.A."/>
            <person name="Toyoda A."/>
            <person name="Takahashi S."/>
            <person name="Fukui A."/>
            <person name="Hikosaka A."/>
            <person name="Suzuki A."/>
            <person name="Kondo M."/>
            <person name="van Heeringen S.J."/>
            <person name="Quigley I."/>
            <person name="Heinz S."/>
            <person name="Ogino H."/>
            <person name="Ochi H."/>
            <person name="Hellsten U."/>
            <person name="Lyons J.B."/>
            <person name="Simakov O."/>
            <person name="Putnam N."/>
            <person name="Stites J."/>
            <person name="Kuroki Y."/>
            <person name="Tanaka T."/>
            <person name="Michiue T."/>
            <person name="Watanabe M."/>
            <person name="Bogdanovic O."/>
            <person name="Lister R."/>
            <person name="Georgiou G."/>
            <person name="Paranjpe S.S."/>
            <person name="van Kruijsbergen I."/>
            <person name="Shu S."/>
            <person name="Carlson J."/>
            <person name="Kinoshita T."/>
            <person name="Ohta Y."/>
            <person name="Mawaribuchi S."/>
            <person name="Jenkins J."/>
            <person name="Grimwood J."/>
            <person name="Schmutz J."/>
            <person name="Mitros T."/>
            <person name="Mozaffari S.V."/>
            <person name="Suzuki Y."/>
            <person name="Haramoto Y."/>
            <person name="Yamamoto T.S."/>
            <person name="Takagi C."/>
            <person name="Heald R."/>
            <person name="Miller K."/>
            <person name="Haudenschild C."/>
            <person name="Kitzman J."/>
            <person name="Nakayama T."/>
            <person name="Izutsu Y."/>
            <person name="Robert J."/>
            <person name="Fortriede J."/>
            <person name="Burns K."/>
            <person name="Lotay V."/>
            <person name="Karimi K."/>
            <person name="Yasuoka Y."/>
            <person name="Dichmann D.S."/>
            <person name="Flajnik M.F."/>
            <person name="Houston D.W."/>
            <person name="Shendure J."/>
            <person name="DuPasquier L."/>
            <person name="Vize P.D."/>
            <person name="Zorn A.M."/>
            <person name="Ito M."/>
            <person name="Marcotte E.M."/>
            <person name="Wallingford J.B."/>
            <person name="Ito Y."/>
            <person name="Asashima M."/>
            <person name="Ueno N."/>
            <person name="Matsuda Y."/>
            <person name="Veenstra G.J."/>
            <person name="Fujiyama A."/>
            <person name="Harland R.M."/>
            <person name="Taira M."/>
            <person name="Rokhsar D.S."/>
        </authorList>
    </citation>
    <scope>NUCLEOTIDE SEQUENCE [LARGE SCALE GENOMIC DNA]</scope>
    <source>
        <strain evidence="4">J</strain>
    </source>
</reference>
<dbReference type="InterPro" id="IPR027417">
    <property type="entry name" value="P-loop_NTPase"/>
</dbReference>
<dbReference type="InterPro" id="IPR000253">
    <property type="entry name" value="FHA_dom"/>
</dbReference>
<name>A0A974CPR4_XENLA</name>
<dbReference type="EMBL" id="CM004476">
    <property type="protein sequence ID" value="OCT77365.1"/>
    <property type="molecule type" value="Genomic_DNA"/>
</dbReference>
<dbReference type="Gene3D" id="3.40.50.300">
    <property type="entry name" value="P-loop containing nucleotide triphosphate hydrolases"/>
    <property type="match status" value="1"/>
</dbReference>
<feature type="compositionally biased region" description="Pro residues" evidence="1">
    <location>
        <begin position="3681"/>
        <end position="3693"/>
    </location>
</feature>
<feature type="region of interest" description="Disordered" evidence="1">
    <location>
        <begin position="179"/>
        <end position="223"/>
    </location>
</feature>
<feature type="compositionally biased region" description="Basic and acidic residues" evidence="1">
    <location>
        <begin position="2450"/>
        <end position="2459"/>
    </location>
</feature>
<dbReference type="Gene3D" id="2.60.200.20">
    <property type="match status" value="1"/>
</dbReference>
<evidence type="ECO:0000259" key="2">
    <source>
        <dbReference type="PROSITE" id="PS50006"/>
    </source>
</evidence>
<evidence type="ECO:0000313" key="3">
    <source>
        <dbReference type="EMBL" id="OCT77365.1"/>
    </source>
</evidence>
<dbReference type="Proteomes" id="UP000694892">
    <property type="component" value="Chromosome 6L"/>
</dbReference>
<sequence>MSEQTMHNVYRAPGFHLRRIGRRGSQPDALNYIHFLKPVTLIGRNRNVVDHFATAQDSYGRRYISRVHARVICTSIPMSFKLLDSSLTGVYVNDVRIEAEHFLHEGDTVTFGHPEGANICPGTRARQPNSELYFLFEHCHCTMEQLSSDGSPEMQEFAVSPSLNLTEANMHAQVDNGMTTESNISRSPTCTSHPRNVFEEQKEEAEPSISMGAPNYHSSPPEYTSIESIMDRSMIEPSSKETSNISLHSSKSWDSDEEGSYQSEEGNTLKRKCSAQVPEFSVTDPYCEIGANDSSCDGIESEYGDVTSPCHLLQHREDEFCEKQDDERIENQSVVKCDASPRVWPESDKSLSVYATSEHTADTSDSPVAHMLLQLDTNKENQATGCISASVCLVSSEKPLQAQVISFEKSKESCCTEKSLHKYKDSPPLPTCNLSSMIKEDVELNKRHKNAEIANSGSVSPAVIPLRTVMSSEPCTVVKEPQDKTTGEHIEFVSIDDSVSREAEDLNLCSAVGKSIDKKQMQMDPCEQAVMHMESNGSENKLSIGQAECGENRVPNESLGVCHSRNVKEAVPPRENDSAMVMRETRCGSGSPPSLQLVQCREEGPLQATANVLLQKDTNEKAERDVKVEQINLNGVYNSATNNNDELYTLNDPQTGILLSEQKQQHKKPSDGHTEEHSFDFQIVNVCSLSPSIKLQTLDQNNGSTKSIGSENVCVGSTEDKFIGGQDLVEARNCGKMVDTDKQVCVLSQDSNTMRVQNSETVTCPHDIAADPLHTIGSGGYNLVPASVQDSSFPEPIASSDLHNDMEGDNRNSLGLKRCFHDTGSRLSSEKEVPPKKCRTWHEESHETSAIGAHGANIGNILQQFITAHQTVRQADSREVTACAQNQHLIAQITCNFFKSLETVCLSQAQPFSLTHTEIPVEAQSVSETLMSHYIADATQSAPYITEQTQSVFVAHSASHITEETQSISLTHTASDILKQTQFVRVAHTVPHITDETQSVSVAHTVPYITEEAQCVSVAHSDNFIIEEKQSVTVAHTVSHITEEAQCVSVAHMTSDTDEAQSVSMVHLTPDIPEETQYIADEAQSISVTHVAANTDETLSVSVTDIAHHIAEEISVSVAHLDPLITDEIQSVSVTHMAPDTDEIQSVSVTDITPDIAEEINPFITGETQSVCVAHSIPNITEKAQSAHVAHLASEIPEEIQPVSDPFIADEAQSISVTDLAPDIAEEEKFVSVAHSDLFITEETQSVSAAHLDPLITDATQSFSVTPIVPNAEEVESVSVTDIAPDIAEEINPFITDGTQSVCVAHSIPNITKEAQSVRVAHLDPLITEEAQSVCVAHLDPLITEEAQSVCVAHLASDIPEETQGVSVAHSDAFITDERQSVSVTHIAPDTDKTQSVCVTDITPDIAEEINPFITDETQSVHVAHSVHHIAEEAQSVRVAHLDHLITDEAQYASVEHLVSEIPKETQSDSVAHSDPFIADEAQFISVTHVAPNREETQSVSVTGIAPNIAEEVKSVSVANLDPLITEETQSVSVTDMAPDIQTVNVAHSDVPHSHPYITEETQSVSVAHVDPLIKNGIQSVSVTPIDLNTEKAQDLAPDIAEEINPFITDGTQSVCVAHSIPYITEEAQSALVADLDPLITDATQSISVAHLASDIPEETQHVSVAHSDAFITDERQSVSVTHMAPNTDTTQSVSVTDITPDIAEEINPFIKDETQSVRVTHSVPRITEEAHSVLVAHLDPLITDEAQYASVSLLDPLITDEAQYDSVALLDPLITDEAQYASVAHLASEIPEETQSVSVAHSDPFIADEAQSISVTHMAPNRDETQSVSVTGIAPNIAEEVKSVSVAHLDPLITDEIQSVTPMALNSEEAQSVSLTEMVPDITEEIQTVNVAHSDPYITEQTQSVSVTHTIVESMKHVRVIHTAPNIEEEKSSAGVAHSSYDSSEDTQSFSVTDTDPNISGTVIYTAPDTTEQAQSVSLTHFAPDIAENTQSVSVKHMAPDIAKNTQSVSVTHSAPDISENTQSVSVTHSAPDISENTQSDSVTHTTADNGNTVRAWYSHIREEHKQKISYNLQLSSGNCASVHLSPDITRTMESGANTNHTAELGIQGINASNSSTCTLGVASEVPSVSHASNSDQPTLVIVAETDASATGSLGSKKQSFSDCDNTFSSKGTGPRSSSPENINTSEWRCVSPDYSPQGHGRTAHSHQEAFSKELGLLLPAVKASTEPVPRMMAIKSKTTHNSQCISECRPCNVTPTGNNVMMGDLSSPSTFAYHTSQTQPVIKEEGDEYNVASSAKVSSPTDQRFLGQVQGKIYKPHADILVLGAMYIASSSESLQTISPCRTQHTDTEVIVISDSDEEKPFVNSELRAMFEKDLPKMSLKRKRKTQRPDISEYDRTEMVCGKSENLAPYFDSRAIIVIDSDDNNEVDVKEEEDVDTDYGVQVSSEQYRLKESKEHSWPQPDSWESPNVSAESGVAISPFSGAHSPVFPSLYNAQPASSSFVNMTPPVPPKSISNISLEENLPLPSPFSDDFDILPSDSDLEKIYSDEENASKDSGLSQVMAPPLQFLKYPETQKKTITSSSGESSSETLNVNFKRSEEQQCAWARSEHDVRFQLSECQSVLREVSQVLSDIQGIDEHTMEQWRKGILDLQKESPLPQTHIAVVGDTGAGKSSLLNALLEQEDVLPTSAMRACTAVVVEIEKSSVIGYKADVEFFSKEEWERELKALITDMKDKSGHFKRRPDNKPETRVAHSRVMAVYGKIAELHELKNDTTVTKYLGEKKQISENTASAFRSAIEKYIDTNSEQPRQKKGGQFWPIVKCVRIFVPEAEVLRTGAVLVDLPGTRDSNAARDRIAKEYLQKCDVVWVVTNITRAVDDKTAKEILTSNMRRQLFMDGHYESMAVICTKTDLYNTQEIKRALNLHDETSNLEDTVVRLGHRLNTLEAEKKTLYEQWDKGETFAAENDPRNEILAKEKEISFLKQQKEESLRNINLICVRARNNYSKQRICHDFYQSRQELIKGEDEADGEVEDEEESDAESNMDEELSEDHRLRVFTVSSKEYLDLRRRSVLEGSARLFNSERDTEIPDLRDYAIETALRCSMLAAERVIRNTACIISQVITYLLNRKAQDESDQEKIKLVVEKCLDDLQGQLREAVSVCNRQMTFFIQEKIRQSLAVGVSCAEKSCENIVKRWGFRQSGGYTYPTYKATCVRQGFYSSPACGVIDFNEQLSQPITSAITKSWSEVFSGELVESLSQFNQSVPKLLVRFFKNMRSELFSLGTSYEMIAFIEKQQLKSTQAELLNFFVDQKEYISRRQRHISRLLTPEVQKRMIEVYNECQSVRGEGSFEKMKHLMFSHVKEKKHQIFREAADSLMEQLNFLQTYIRDSLNNFVKERLHSLRQQCEPLLQPMKKEEGILPDLRNLWSHVSQICQRSQVDFHLPELEITPKPEPCDQESRAPNRVEPPEITCLCKVVKVGENHILNCNTIKISAKGVELVWTESPLFVPFSSVRHFEFCSVLYFLTLHLSPDFAWMFQKSTFQTADTDNKLLLLLETPSNTQALNKMMDFLSWRQQGTGWYREVDLHEGRRTLEKMRVYYTEKQEPKQEVDMDHLFLNPAPSSSTMPPSFLGVSQLSVSRKRGSLSPHQGVVEKKPHVLTNPTQQEPRTFPSWPGLHHRTLYPPFPRSPKPNPES</sequence>
<feature type="compositionally biased region" description="Polar residues" evidence="1">
    <location>
        <begin position="1941"/>
        <end position="1956"/>
    </location>
</feature>
<dbReference type="PANTHER" id="PTHR36681">
    <property type="entry name" value="NUCLEAR GTPASE, GERMINAL CENTER-ASSOCIATED, TANDEM DUPLICATE 3"/>
    <property type="match status" value="1"/>
</dbReference>
<feature type="region of interest" description="Disordered" evidence="1">
    <location>
        <begin position="2153"/>
        <end position="2188"/>
    </location>
</feature>
<feature type="region of interest" description="Disordered" evidence="1">
    <location>
        <begin position="3644"/>
        <end position="3693"/>
    </location>
</feature>
<dbReference type="PROSITE" id="PS50006">
    <property type="entry name" value="FHA_DOMAIN"/>
    <property type="match status" value="1"/>
</dbReference>
<feature type="region of interest" description="Disordered" evidence="1">
    <location>
        <begin position="2007"/>
        <end position="2050"/>
    </location>
</feature>
<dbReference type="Pfam" id="PF24564">
    <property type="entry name" value="DUF7605"/>
    <property type="match status" value="1"/>
</dbReference>
<protein>
    <recommendedName>
        <fullName evidence="2">FHA domain-containing protein</fullName>
    </recommendedName>
</protein>
<feature type="region of interest" description="Disordered" evidence="1">
    <location>
        <begin position="236"/>
        <end position="270"/>
    </location>
</feature>
<feature type="region of interest" description="Disordered" evidence="1">
    <location>
        <begin position="2448"/>
        <end position="2472"/>
    </location>
</feature>
<evidence type="ECO:0000313" key="4">
    <source>
        <dbReference type="Proteomes" id="UP000694892"/>
    </source>
</evidence>
<dbReference type="PANTHER" id="PTHR36681:SF3">
    <property type="entry name" value="NUCLEAR GTPASE, GERMINAL CENTER-ASSOCIATED, TANDEM DUPLICATE 3"/>
    <property type="match status" value="1"/>
</dbReference>
<dbReference type="Pfam" id="PF00498">
    <property type="entry name" value="FHA"/>
    <property type="match status" value="1"/>
</dbReference>
<feature type="region of interest" description="Disordered" evidence="1">
    <location>
        <begin position="3021"/>
        <end position="3046"/>
    </location>
</feature>
<dbReference type="InterPro" id="IPR056024">
    <property type="entry name" value="DUF7605"/>
</dbReference>
<feature type="region of interest" description="Disordered" evidence="1">
    <location>
        <begin position="1926"/>
        <end position="1956"/>
    </location>
</feature>
<dbReference type="InterPro" id="IPR045063">
    <property type="entry name" value="Dynamin_N"/>
</dbReference>
<proteinExistence type="predicted"/>
<dbReference type="InterPro" id="IPR008984">
    <property type="entry name" value="SMAD_FHA_dom_sf"/>
</dbReference>
<feature type="domain" description="FHA" evidence="2">
    <location>
        <begin position="40"/>
        <end position="97"/>
    </location>
</feature>
<dbReference type="SUPFAM" id="SSF52540">
    <property type="entry name" value="P-loop containing nucleoside triphosphate hydrolases"/>
    <property type="match status" value="1"/>
</dbReference>
<dbReference type="Pfam" id="PF00350">
    <property type="entry name" value="Dynamin_N"/>
    <property type="match status" value="1"/>
</dbReference>